<evidence type="ECO:0000313" key="2">
    <source>
        <dbReference type="Proteomes" id="UP001607302"/>
    </source>
</evidence>
<protein>
    <submittedName>
        <fullName evidence="1">Uncharacterized protein</fullName>
    </submittedName>
</protein>
<sequence length="184" mass="21059">YSKKFKRENVSKIRKGLSLPEDDGATFSDPVRSLFHEGLTMVPISNGRWKSRIGVAGFIDECRAGYEDPCRSFLSRREQHCNKVSRALRLHRLEHWISRNVSGYYSDGSNNEVPFPVKFIVSRRTLRLVTSPSIGVAHRHVTSPCYHRSLLHLYMEQTVLPSRGYLRKIERFVDAQVPSIGGIS</sequence>
<feature type="non-terminal residue" evidence="1">
    <location>
        <position position="1"/>
    </location>
</feature>
<dbReference type="EMBL" id="JAUDFV010000141">
    <property type="protein sequence ID" value="KAL2722260.1"/>
    <property type="molecule type" value="Genomic_DNA"/>
</dbReference>
<organism evidence="1 2">
    <name type="scientific">Vespula squamosa</name>
    <name type="common">Southern yellow jacket</name>
    <name type="synonym">Wasp</name>
    <dbReference type="NCBI Taxonomy" id="30214"/>
    <lineage>
        <taxon>Eukaryota</taxon>
        <taxon>Metazoa</taxon>
        <taxon>Ecdysozoa</taxon>
        <taxon>Arthropoda</taxon>
        <taxon>Hexapoda</taxon>
        <taxon>Insecta</taxon>
        <taxon>Pterygota</taxon>
        <taxon>Neoptera</taxon>
        <taxon>Endopterygota</taxon>
        <taxon>Hymenoptera</taxon>
        <taxon>Apocrita</taxon>
        <taxon>Aculeata</taxon>
        <taxon>Vespoidea</taxon>
        <taxon>Vespidae</taxon>
        <taxon>Vespinae</taxon>
        <taxon>Vespula</taxon>
    </lineage>
</organism>
<proteinExistence type="predicted"/>
<evidence type="ECO:0000313" key="1">
    <source>
        <dbReference type="EMBL" id="KAL2722260.1"/>
    </source>
</evidence>
<dbReference type="Proteomes" id="UP001607302">
    <property type="component" value="Unassembled WGS sequence"/>
</dbReference>
<gene>
    <name evidence="1" type="ORF">V1478_009123</name>
</gene>
<reference evidence="1 2" key="1">
    <citation type="journal article" date="2024" name="Ann. Entomol. Soc. Am.">
        <title>Genomic analyses of the southern and eastern yellowjacket wasps (Hymenoptera: Vespidae) reveal evolutionary signatures of social life.</title>
        <authorList>
            <person name="Catto M.A."/>
            <person name="Caine P.B."/>
            <person name="Orr S.E."/>
            <person name="Hunt B.G."/>
            <person name="Goodisman M.A.D."/>
        </authorList>
    </citation>
    <scope>NUCLEOTIDE SEQUENCE [LARGE SCALE GENOMIC DNA]</scope>
    <source>
        <strain evidence="1">233</strain>
        <tissue evidence="1">Head and thorax</tissue>
    </source>
</reference>
<name>A0ABD2AQT8_VESSQ</name>
<comment type="caution">
    <text evidence="1">The sequence shown here is derived from an EMBL/GenBank/DDBJ whole genome shotgun (WGS) entry which is preliminary data.</text>
</comment>
<accession>A0ABD2AQT8</accession>
<dbReference type="AlphaFoldDB" id="A0ABD2AQT8"/>
<keyword evidence="2" id="KW-1185">Reference proteome</keyword>